<dbReference type="STRING" id="655355.SAMN05216283_10188"/>
<dbReference type="PANTHER" id="PTHR22916:SF3">
    <property type="entry name" value="UDP-GLCNAC:BETAGAL BETA-1,3-N-ACETYLGLUCOSAMINYLTRANSFERASE-LIKE PROTEIN 1"/>
    <property type="match status" value="1"/>
</dbReference>
<feature type="domain" description="Glycosyltransferase 2-like" evidence="1">
    <location>
        <begin position="9"/>
        <end position="142"/>
    </location>
</feature>
<dbReference type="Pfam" id="PF00535">
    <property type="entry name" value="Glycos_transf_2"/>
    <property type="match status" value="1"/>
</dbReference>
<keyword evidence="2" id="KW-0808">Transferase</keyword>
<gene>
    <name evidence="2" type="ORF">SAMN05216283_10188</name>
</gene>
<dbReference type="InterPro" id="IPR001173">
    <property type="entry name" value="Glyco_trans_2-like"/>
</dbReference>
<protein>
    <submittedName>
        <fullName evidence="2">Glycosyl transferase family 2</fullName>
    </submittedName>
</protein>
<name>A0A1I2ACR6_9BACT</name>
<dbReference type="SUPFAM" id="SSF53448">
    <property type="entry name" value="Nucleotide-diphospho-sugar transferases"/>
    <property type="match status" value="1"/>
</dbReference>
<organism evidence="2 3">
    <name type="scientific">Sunxiuqinia elliptica</name>
    <dbReference type="NCBI Taxonomy" id="655355"/>
    <lineage>
        <taxon>Bacteria</taxon>
        <taxon>Pseudomonadati</taxon>
        <taxon>Bacteroidota</taxon>
        <taxon>Bacteroidia</taxon>
        <taxon>Marinilabiliales</taxon>
        <taxon>Prolixibacteraceae</taxon>
        <taxon>Sunxiuqinia</taxon>
    </lineage>
</organism>
<dbReference type="GO" id="GO:0016758">
    <property type="term" value="F:hexosyltransferase activity"/>
    <property type="evidence" value="ECO:0007669"/>
    <property type="project" value="UniProtKB-ARBA"/>
</dbReference>
<dbReference type="RefSeq" id="WP_093917849.1">
    <property type="nucleotide sequence ID" value="NZ_FONW01000001.1"/>
</dbReference>
<reference evidence="2 3" key="1">
    <citation type="submission" date="2016-10" db="EMBL/GenBank/DDBJ databases">
        <authorList>
            <person name="de Groot N.N."/>
        </authorList>
    </citation>
    <scope>NUCLEOTIDE SEQUENCE [LARGE SCALE GENOMIC DNA]</scope>
    <source>
        <strain evidence="2 3">CGMCC 1.9156</strain>
    </source>
</reference>
<evidence type="ECO:0000313" key="3">
    <source>
        <dbReference type="Proteomes" id="UP000198964"/>
    </source>
</evidence>
<proteinExistence type="predicted"/>
<dbReference type="Proteomes" id="UP000198964">
    <property type="component" value="Unassembled WGS sequence"/>
</dbReference>
<dbReference type="AlphaFoldDB" id="A0A1I2ACR6"/>
<accession>A0A1I2ACR6</accession>
<evidence type="ECO:0000259" key="1">
    <source>
        <dbReference type="Pfam" id="PF00535"/>
    </source>
</evidence>
<keyword evidence="3" id="KW-1185">Reference proteome</keyword>
<dbReference type="Gene3D" id="3.90.550.10">
    <property type="entry name" value="Spore Coat Polysaccharide Biosynthesis Protein SpsA, Chain A"/>
    <property type="match status" value="1"/>
</dbReference>
<dbReference type="CDD" id="cd00761">
    <property type="entry name" value="Glyco_tranf_GTA_type"/>
    <property type="match status" value="1"/>
</dbReference>
<dbReference type="EMBL" id="FONW01000001">
    <property type="protein sequence ID" value="SFE41804.1"/>
    <property type="molecule type" value="Genomic_DNA"/>
</dbReference>
<dbReference type="PANTHER" id="PTHR22916">
    <property type="entry name" value="GLYCOSYLTRANSFERASE"/>
    <property type="match status" value="1"/>
</dbReference>
<dbReference type="InterPro" id="IPR029044">
    <property type="entry name" value="Nucleotide-diphossugar_trans"/>
</dbReference>
<sequence length="313" mass="36623">MGFTDLLTISMPVYERRDFFEQALNSALNQTVKCRVIVVDNCSSHDYFKQVCERKGVPYYRNSENIGMARNFARGFELSDTKFVMNLQDDDQLSLDYVESFLKAYEEHPDIDIFFPDFVRLTSEGQKPHKHVLPFGYMEKGEKIIEYGIKYKLGFPYMASAIKRTKVNGFHGEYEGSGSYDWVWIYSEADKFTFYGDSRKLYIFRDHDNQDTKKNAINYSFTLPYIYDVVLKEKVTNKELKKKAEKNAFMELFKLKSAASRKAVSSFLEKDTIFSHYLRDKLDQSLLVRMLFACPVSGVNFTYRALRKSKVIN</sequence>
<evidence type="ECO:0000313" key="2">
    <source>
        <dbReference type="EMBL" id="SFE41804.1"/>
    </source>
</evidence>